<dbReference type="Pfam" id="PF24750">
    <property type="entry name" value="b-prop_At3g26010-like"/>
    <property type="match status" value="1"/>
</dbReference>
<dbReference type="EMBL" id="JAUUTY010000006">
    <property type="protein sequence ID" value="KAK1614492.1"/>
    <property type="molecule type" value="Genomic_DNA"/>
</dbReference>
<gene>
    <name evidence="3" type="ORF">QYE76_020009</name>
</gene>
<feature type="compositionally biased region" description="Basic residues" evidence="1">
    <location>
        <begin position="14"/>
        <end position="27"/>
    </location>
</feature>
<evidence type="ECO:0000259" key="2">
    <source>
        <dbReference type="SMART" id="SM00256"/>
    </source>
</evidence>
<dbReference type="CDD" id="cd22157">
    <property type="entry name" value="F-box_AtFBW1-like"/>
    <property type="match status" value="1"/>
</dbReference>
<sequence length="526" mass="58574">MTSQGSSLPPPHLRPFHRASHPRRRSSRTPAPLLCHFPADAAPLSSSATSSQTLLHLSAYNRDQYQRLAPSCLRWPAPSNAIARDRRSDGGGCGLGGSNVLLQFADCTSAAAALAAAVAAAAEQRRPHHSSPGLYRLDLHQLGMAVSLPDDLLVEILARVPYRSLCRFKCVSQSWHALCSDPDLRKMSPQTLSGFFCLAREKRDGRDRRLRFLNLSGKGRPLVDPDLLFLRDFAAFDLHLVDCFSSLLLYQCFKTFPHPGDTAWVVCNPATEEWTVLPATEALHWSNSFTICLGFDPATPTRFEAFVFNLDSCISGRITGVEIYSSETGQWISMKSEWGSEACVDEGDSQFVFFNGTLHFTTFHSACDDFGMADCTCEKDYSLVTLDTEGKTWRKFPLPYHDNSFCSIGQSQGRLYAMHIDHGKNQCILSVWLLEDYATGQWTLMHTANVPQLFGRHCCDRAHRGDVISIHPECNVIFLIDAVASMLVSYNMDDRKVHAICSIGEYCPLPFTPYIPCFAEWPSDGK</sequence>
<accession>A0AAD8VNP5</accession>
<organism evidence="3 4">
    <name type="scientific">Lolium multiflorum</name>
    <name type="common">Italian ryegrass</name>
    <name type="synonym">Lolium perenne subsp. multiflorum</name>
    <dbReference type="NCBI Taxonomy" id="4521"/>
    <lineage>
        <taxon>Eukaryota</taxon>
        <taxon>Viridiplantae</taxon>
        <taxon>Streptophyta</taxon>
        <taxon>Embryophyta</taxon>
        <taxon>Tracheophyta</taxon>
        <taxon>Spermatophyta</taxon>
        <taxon>Magnoliopsida</taxon>
        <taxon>Liliopsida</taxon>
        <taxon>Poales</taxon>
        <taxon>Poaceae</taxon>
        <taxon>BOP clade</taxon>
        <taxon>Pooideae</taxon>
        <taxon>Poodae</taxon>
        <taxon>Poeae</taxon>
        <taxon>Poeae Chloroplast Group 2 (Poeae type)</taxon>
        <taxon>Loliodinae</taxon>
        <taxon>Loliinae</taxon>
        <taxon>Lolium</taxon>
    </lineage>
</organism>
<evidence type="ECO:0000256" key="1">
    <source>
        <dbReference type="SAM" id="MobiDB-lite"/>
    </source>
</evidence>
<feature type="domain" description="F-box" evidence="2">
    <location>
        <begin position="148"/>
        <end position="188"/>
    </location>
</feature>
<evidence type="ECO:0000313" key="3">
    <source>
        <dbReference type="EMBL" id="KAK1614492.1"/>
    </source>
</evidence>
<proteinExistence type="predicted"/>
<reference evidence="3" key="1">
    <citation type="submission" date="2023-07" db="EMBL/GenBank/DDBJ databases">
        <title>A chromosome-level genome assembly of Lolium multiflorum.</title>
        <authorList>
            <person name="Chen Y."/>
            <person name="Copetti D."/>
            <person name="Kolliker R."/>
            <person name="Studer B."/>
        </authorList>
    </citation>
    <scope>NUCLEOTIDE SEQUENCE</scope>
    <source>
        <strain evidence="3">02402/16</strain>
        <tissue evidence="3">Leaf</tissue>
    </source>
</reference>
<dbReference type="SUPFAM" id="SSF81383">
    <property type="entry name" value="F-box domain"/>
    <property type="match status" value="1"/>
</dbReference>
<name>A0AAD8VNP5_LOLMU</name>
<comment type="caution">
    <text evidence="3">The sequence shown here is derived from an EMBL/GenBank/DDBJ whole genome shotgun (WGS) entry which is preliminary data.</text>
</comment>
<feature type="region of interest" description="Disordered" evidence="1">
    <location>
        <begin position="1"/>
        <end position="32"/>
    </location>
</feature>
<dbReference type="PANTHER" id="PTHR35546">
    <property type="entry name" value="F-BOX PROTEIN INTERACTION DOMAIN PROTEIN-RELATED"/>
    <property type="match status" value="1"/>
</dbReference>
<dbReference type="SUPFAM" id="SSF50965">
    <property type="entry name" value="Galactose oxidase, central domain"/>
    <property type="match status" value="1"/>
</dbReference>
<dbReference type="InterPro" id="IPR001810">
    <property type="entry name" value="F-box_dom"/>
</dbReference>
<keyword evidence="4" id="KW-1185">Reference proteome</keyword>
<dbReference type="InterPro" id="IPR056592">
    <property type="entry name" value="Beta-prop_At3g26010-like"/>
</dbReference>
<dbReference type="InterPro" id="IPR036047">
    <property type="entry name" value="F-box-like_dom_sf"/>
</dbReference>
<dbReference type="InterPro" id="IPR017451">
    <property type="entry name" value="F-box-assoc_interact_dom"/>
</dbReference>
<dbReference type="SMART" id="SM00256">
    <property type="entry name" value="FBOX"/>
    <property type="match status" value="1"/>
</dbReference>
<dbReference type="InterPro" id="IPR055290">
    <property type="entry name" value="At3g26010-like"/>
</dbReference>
<dbReference type="PANTHER" id="PTHR35546:SF48">
    <property type="entry name" value="F-BOX DOMAIN-CONTAINING PROTEIN"/>
    <property type="match status" value="1"/>
</dbReference>
<dbReference type="Pfam" id="PF00646">
    <property type="entry name" value="F-box"/>
    <property type="match status" value="1"/>
</dbReference>
<protein>
    <recommendedName>
        <fullName evidence="2">F-box domain-containing protein</fullName>
    </recommendedName>
</protein>
<evidence type="ECO:0000313" key="4">
    <source>
        <dbReference type="Proteomes" id="UP001231189"/>
    </source>
</evidence>
<dbReference type="Gene3D" id="1.20.1280.50">
    <property type="match status" value="1"/>
</dbReference>
<dbReference type="NCBIfam" id="TIGR01640">
    <property type="entry name" value="F_box_assoc_1"/>
    <property type="match status" value="1"/>
</dbReference>
<dbReference type="AlphaFoldDB" id="A0AAD8VNP5"/>
<dbReference type="InterPro" id="IPR011043">
    <property type="entry name" value="Gal_Oxase/kelch_b-propeller"/>
</dbReference>
<dbReference type="Proteomes" id="UP001231189">
    <property type="component" value="Unassembled WGS sequence"/>
</dbReference>